<dbReference type="Pfam" id="PF19460">
    <property type="entry name" value="DUF5997"/>
    <property type="match status" value="1"/>
</dbReference>
<name>A0A9X3LJW2_9CORY</name>
<accession>A0A9X3LJW2</accession>
<protein>
    <submittedName>
        <fullName evidence="1">DUF5997 family protein</fullName>
    </submittedName>
</protein>
<comment type="caution">
    <text evidence="1">The sequence shown here is derived from an EMBL/GenBank/DDBJ whole genome shotgun (WGS) entry which is preliminary data.</text>
</comment>
<dbReference type="EMBL" id="JAKMUT010000003">
    <property type="protein sequence ID" value="MCZ9289497.1"/>
    <property type="molecule type" value="Genomic_DNA"/>
</dbReference>
<sequence>MTDANPSYKSGPPMKPATAAKKLAIYLPATPQEFQDSALTHEQFVELQKNPPEWLQTLRREGPHPRPEVARKLGISITSLKNNDMDKPLTTAEIKALLEKQPEWLREARHKLASEREETGRQ</sequence>
<reference evidence="1" key="1">
    <citation type="submission" date="2022-02" db="EMBL/GenBank/DDBJ databases">
        <title>Corynebacterium sp. from urogenital microbiome.</title>
        <authorList>
            <person name="Cappelli E.A."/>
            <person name="Ribeiro T.G."/>
            <person name="Peixe L."/>
        </authorList>
    </citation>
    <scope>NUCLEOTIDE SEQUENCE</scope>
    <source>
        <strain evidence="1">C8Ua_174</strain>
    </source>
</reference>
<proteinExistence type="predicted"/>
<dbReference type="InterPro" id="IPR046039">
    <property type="entry name" value="DUF5997"/>
</dbReference>
<organism evidence="1 2">
    <name type="scientific">Corynebacterium evansiae</name>
    <dbReference type="NCBI Taxonomy" id="2913499"/>
    <lineage>
        <taxon>Bacteria</taxon>
        <taxon>Bacillati</taxon>
        <taxon>Actinomycetota</taxon>
        <taxon>Actinomycetes</taxon>
        <taxon>Mycobacteriales</taxon>
        <taxon>Corynebacteriaceae</taxon>
        <taxon>Corynebacterium</taxon>
    </lineage>
</organism>
<keyword evidence="2" id="KW-1185">Reference proteome</keyword>
<dbReference type="RefSeq" id="WP_035005793.1">
    <property type="nucleotide sequence ID" value="NZ_JAKMUT010000003.1"/>
</dbReference>
<evidence type="ECO:0000313" key="2">
    <source>
        <dbReference type="Proteomes" id="UP001146469"/>
    </source>
</evidence>
<dbReference type="Proteomes" id="UP001146469">
    <property type="component" value="Unassembled WGS sequence"/>
</dbReference>
<evidence type="ECO:0000313" key="1">
    <source>
        <dbReference type="EMBL" id="MCZ9289497.1"/>
    </source>
</evidence>
<gene>
    <name evidence="1" type="ORF">L8V00_04640</name>
</gene>
<dbReference type="AlphaFoldDB" id="A0A9X3LJW2"/>